<name>X0VFT3_9ZZZZ</name>
<reference evidence="4" key="1">
    <citation type="journal article" date="2014" name="Front. Microbiol.">
        <title>High frequency of phylogenetically diverse reductive dehalogenase-homologous genes in deep subseafloor sedimentary metagenomes.</title>
        <authorList>
            <person name="Kawai M."/>
            <person name="Futagami T."/>
            <person name="Toyoda A."/>
            <person name="Takaki Y."/>
            <person name="Nishi S."/>
            <person name="Hori S."/>
            <person name="Arai W."/>
            <person name="Tsubouchi T."/>
            <person name="Morono Y."/>
            <person name="Uchiyama I."/>
            <person name="Ito T."/>
            <person name="Fujiyama A."/>
            <person name="Inagaki F."/>
            <person name="Takami H."/>
        </authorList>
    </citation>
    <scope>NUCLEOTIDE SEQUENCE</scope>
    <source>
        <strain evidence="4">Expedition CK06-06</strain>
    </source>
</reference>
<gene>
    <name evidence="4" type="ORF">S01H1_41114</name>
</gene>
<sequence length="178" mass="19228">PATHMQVLRQVDRPRFVMADTMNYYIEHERGGLLELMERVGCLILNEAEALQLSGEPGLLAAARWVCEHGPTYCIIKKGEHGSLLRGPEGTFVLPGFPQERVVDPTGAGDAFAGGLMGYLARKDDLALPTMKLALAYGTVTASFAIEQFGLGALEAATPKAAEARLAEFVRSTHLFSP</sequence>
<accession>X0VFT3</accession>
<dbReference type="InterPro" id="IPR011611">
    <property type="entry name" value="PfkB_dom"/>
</dbReference>
<keyword evidence="2" id="KW-0418">Kinase</keyword>
<feature type="domain" description="Carbohydrate kinase PfkB" evidence="3">
    <location>
        <begin position="30"/>
        <end position="153"/>
    </location>
</feature>
<evidence type="ECO:0000259" key="3">
    <source>
        <dbReference type="Pfam" id="PF00294"/>
    </source>
</evidence>
<evidence type="ECO:0000256" key="2">
    <source>
        <dbReference type="ARBA" id="ARBA00022777"/>
    </source>
</evidence>
<dbReference type="AlphaFoldDB" id="X0VFT3"/>
<evidence type="ECO:0000256" key="1">
    <source>
        <dbReference type="ARBA" id="ARBA00022679"/>
    </source>
</evidence>
<comment type="caution">
    <text evidence="4">The sequence shown here is derived from an EMBL/GenBank/DDBJ whole genome shotgun (WGS) entry which is preliminary data.</text>
</comment>
<evidence type="ECO:0000313" key="4">
    <source>
        <dbReference type="EMBL" id="GAG11323.1"/>
    </source>
</evidence>
<feature type="non-terminal residue" evidence="4">
    <location>
        <position position="1"/>
    </location>
</feature>
<dbReference type="InterPro" id="IPR029056">
    <property type="entry name" value="Ribokinase-like"/>
</dbReference>
<protein>
    <recommendedName>
        <fullName evidence="3">Carbohydrate kinase PfkB domain-containing protein</fullName>
    </recommendedName>
</protein>
<dbReference type="SUPFAM" id="SSF53613">
    <property type="entry name" value="Ribokinase-like"/>
    <property type="match status" value="1"/>
</dbReference>
<dbReference type="EMBL" id="BARS01026057">
    <property type="protein sequence ID" value="GAG11323.1"/>
    <property type="molecule type" value="Genomic_DNA"/>
</dbReference>
<dbReference type="GO" id="GO:0016301">
    <property type="term" value="F:kinase activity"/>
    <property type="evidence" value="ECO:0007669"/>
    <property type="project" value="UniProtKB-KW"/>
</dbReference>
<dbReference type="InterPro" id="IPR002173">
    <property type="entry name" value="Carboh/pur_kinase_PfkB_CS"/>
</dbReference>
<dbReference type="Gene3D" id="3.40.1190.20">
    <property type="match status" value="1"/>
</dbReference>
<dbReference type="PANTHER" id="PTHR10584">
    <property type="entry name" value="SUGAR KINASE"/>
    <property type="match status" value="1"/>
</dbReference>
<proteinExistence type="predicted"/>
<dbReference type="Pfam" id="PF00294">
    <property type="entry name" value="PfkB"/>
    <property type="match status" value="1"/>
</dbReference>
<dbReference type="PANTHER" id="PTHR10584:SF166">
    <property type="entry name" value="RIBOKINASE"/>
    <property type="match status" value="1"/>
</dbReference>
<dbReference type="GO" id="GO:0005829">
    <property type="term" value="C:cytosol"/>
    <property type="evidence" value="ECO:0007669"/>
    <property type="project" value="TreeGrafter"/>
</dbReference>
<organism evidence="4">
    <name type="scientific">marine sediment metagenome</name>
    <dbReference type="NCBI Taxonomy" id="412755"/>
    <lineage>
        <taxon>unclassified sequences</taxon>
        <taxon>metagenomes</taxon>
        <taxon>ecological metagenomes</taxon>
    </lineage>
</organism>
<dbReference type="PROSITE" id="PS00584">
    <property type="entry name" value="PFKB_KINASES_2"/>
    <property type="match status" value="1"/>
</dbReference>
<keyword evidence="1" id="KW-0808">Transferase</keyword>